<keyword evidence="3" id="KW-1185">Reference proteome</keyword>
<dbReference type="Gene3D" id="3.40.50.1010">
    <property type="entry name" value="5'-nuclease"/>
    <property type="match status" value="1"/>
</dbReference>
<reference evidence="3" key="1">
    <citation type="journal article" date="2019" name="Int. J. Syst. Evol. Microbiol.">
        <title>The Global Catalogue of Microorganisms (GCM) 10K type strain sequencing project: providing services to taxonomists for standard genome sequencing and annotation.</title>
        <authorList>
            <consortium name="The Broad Institute Genomics Platform"/>
            <consortium name="The Broad Institute Genome Sequencing Center for Infectious Disease"/>
            <person name="Wu L."/>
            <person name="Ma J."/>
        </authorList>
    </citation>
    <scope>NUCLEOTIDE SEQUENCE [LARGE SCALE GENOMIC DNA]</scope>
    <source>
        <strain evidence="3">CCUG 57113</strain>
    </source>
</reference>
<organism evidence="2 3">
    <name type="scientific">Cohnella suwonensis</name>
    <dbReference type="NCBI Taxonomy" id="696072"/>
    <lineage>
        <taxon>Bacteria</taxon>
        <taxon>Bacillati</taxon>
        <taxon>Bacillota</taxon>
        <taxon>Bacilli</taxon>
        <taxon>Bacillales</taxon>
        <taxon>Paenibacillaceae</taxon>
        <taxon>Cohnella</taxon>
    </lineage>
</organism>
<accession>A0ABW0LW97</accession>
<comment type="caution">
    <text evidence="2">The sequence shown here is derived from an EMBL/GenBank/DDBJ whole genome shotgun (WGS) entry which is preliminary data.</text>
</comment>
<gene>
    <name evidence="2" type="ORF">ACFPPD_14870</name>
</gene>
<dbReference type="SUPFAM" id="SSF88723">
    <property type="entry name" value="PIN domain-like"/>
    <property type="match status" value="1"/>
</dbReference>
<evidence type="ECO:0000313" key="2">
    <source>
        <dbReference type="EMBL" id="MFC5469998.1"/>
    </source>
</evidence>
<feature type="domain" description="PIN" evidence="1">
    <location>
        <begin position="40"/>
        <end position="137"/>
    </location>
</feature>
<evidence type="ECO:0000259" key="1">
    <source>
        <dbReference type="Pfam" id="PF01850"/>
    </source>
</evidence>
<dbReference type="Pfam" id="PF01850">
    <property type="entry name" value="PIN"/>
    <property type="match status" value="1"/>
</dbReference>
<sequence>MKTKLLVDANIGLRILVGQHDIDVATSDKQRKNAEFMYEETRKVLVELANGRVVLLFSDAVVEEMIFVLNKSYGRGKAEISHRISALLAVVGIESSTAIREAVKLFGTVNLDIVDIKLSVLSKELGLPVLSWDSGFKPLNCEYYSPDELHIDEGADESNVDEDDEQ</sequence>
<dbReference type="InterPro" id="IPR002716">
    <property type="entry name" value="PIN_dom"/>
</dbReference>
<evidence type="ECO:0000313" key="3">
    <source>
        <dbReference type="Proteomes" id="UP001596105"/>
    </source>
</evidence>
<protein>
    <submittedName>
        <fullName evidence="2">PIN domain-containing protein</fullName>
    </submittedName>
</protein>
<dbReference type="RefSeq" id="WP_209751868.1">
    <property type="nucleotide sequence ID" value="NZ_JBHSMH010000047.1"/>
</dbReference>
<dbReference type="EMBL" id="JBHSMH010000047">
    <property type="protein sequence ID" value="MFC5469998.1"/>
    <property type="molecule type" value="Genomic_DNA"/>
</dbReference>
<proteinExistence type="predicted"/>
<dbReference type="InterPro" id="IPR029060">
    <property type="entry name" value="PIN-like_dom_sf"/>
</dbReference>
<dbReference type="Proteomes" id="UP001596105">
    <property type="component" value="Unassembled WGS sequence"/>
</dbReference>
<name>A0ABW0LW97_9BACL</name>